<dbReference type="AlphaFoldDB" id="A0A5N5DVL4"/>
<evidence type="ECO:0000256" key="1">
    <source>
        <dbReference type="ARBA" id="ARBA00023015"/>
    </source>
</evidence>
<keyword evidence="1" id="KW-0805">Transcription regulation</keyword>
<sequence length="187" mass="19967">MASDTKQRMIEGAVRLLAARGLHKTSFTEVLQATGAPRGSIYHHFPEGKDQLISLAVGQAGANAIDLMKTFEGQKAAEVADRFLSLWRNLLIMDDFRSGCSVLAVTVGTDSPELLGHASEVFSSWRAILTELLSAGGLHPSDAAGFAALLIASTEGAVAVSRAARSIEPFEFVADELVRRAALYPRV</sequence>
<protein>
    <submittedName>
        <fullName evidence="6">TetR family transcriptional regulator</fullName>
    </submittedName>
</protein>
<dbReference type="SUPFAM" id="SSF46689">
    <property type="entry name" value="Homeodomain-like"/>
    <property type="match status" value="1"/>
</dbReference>
<feature type="DNA-binding region" description="H-T-H motif" evidence="4">
    <location>
        <begin position="26"/>
        <end position="45"/>
    </location>
</feature>
<dbReference type="Pfam" id="PF00440">
    <property type="entry name" value="TetR_N"/>
    <property type="match status" value="1"/>
</dbReference>
<dbReference type="InterPro" id="IPR036271">
    <property type="entry name" value="Tet_transcr_reg_TetR-rel_C_sf"/>
</dbReference>
<organism evidence="6 7">
    <name type="scientific">Rhodococcus erythropolis</name>
    <name type="common">Arthrobacter picolinophilus</name>
    <dbReference type="NCBI Taxonomy" id="1833"/>
    <lineage>
        <taxon>Bacteria</taxon>
        <taxon>Bacillati</taxon>
        <taxon>Actinomycetota</taxon>
        <taxon>Actinomycetes</taxon>
        <taxon>Mycobacteriales</taxon>
        <taxon>Nocardiaceae</taxon>
        <taxon>Rhodococcus</taxon>
        <taxon>Rhodococcus erythropolis group</taxon>
    </lineage>
</organism>
<dbReference type="InterPro" id="IPR001647">
    <property type="entry name" value="HTH_TetR"/>
</dbReference>
<dbReference type="PANTHER" id="PTHR47506:SF3">
    <property type="entry name" value="HTH-TYPE TRANSCRIPTIONAL REGULATOR LMRA"/>
    <property type="match status" value="1"/>
</dbReference>
<keyword evidence="3" id="KW-0804">Transcription</keyword>
<feature type="domain" description="HTH tetR-type" evidence="5">
    <location>
        <begin position="3"/>
        <end position="63"/>
    </location>
</feature>
<evidence type="ECO:0000259" key="5">
    <source>
        <dbReference type="PROSITE" id="PS50977"/>
    </source>
</evidence>
<keyword evidence="2 4" id="KW-0238">DNA-binding</keyword>
<evidence type="ECO:0000256" key="4">
    <source>
        <dbReference type="PROSITE-ProRule" id="PRU00335"/>
    </source>
</evidence>
<comment type="caution">
    <text evidence="6">The sequence shown here is derived from an EMBL/GenBank/DDBJ whole genome shotgun (WGS) entry which is preliminary data.</text>
</comment>
<dbReference type="EMBL" id="MRBO01000731">
    <property type="protein sequence ID" value="KAB2582139.1"/>
    <property type="molecule type" value="Genomic_DNA"/>
</dbReference>
<evidence type="ECO:0000256" key="2">
    <source>
        <dbReference type="ARBA" id="ARBA00023125"/>
    </source>
</evidence>
<dbReference type="Proteomes" id="UP000325576">
    <property type="component" value="Unassembled WGS sequence"/>
</dbReference>
<evidence type="ECO:0000256" key="3">
    <source>
        <dbReference type="ARBA" id="ARBA00023163"/>
    </source>
</evidence>
<dbReference type="PANTHER" id="PTHR47506">
    <property type="entry name" value="TRANSCRIPTIONAL REGULATORY PROTEIN"/>
    <property type="match status" value="1"/>
</dbReference>
<dbReference type="InterPro" id="IPR009057">
    <property type="entry name" value="Homeodomain-like_sf"/>
</dbReference>
<dbReference type="PROSITE" id="PS50977">
    <property type="entry name" value="HTH_TETR_2"/>
    <property type="match status" value="1"/>
</dbReference>
<proteinExistence type="predicted"/>
<name>A0A5N5DVL4_RHOER</name>
<gene>
    <name evidence="6" type="ORF">BS297_27400</name>
</gene>
<accession>A0A5N5DVL4</accession>
<dbReference type="SUPFAM" id="SSF48498">
    <property type="entry name" value="Tetracyclin repressor-like, C-terminal domain"/>
    <property type="match status" value="1"/>
</dbReference>
<dbReference type="Pfam" id="PF21993">
    <property type="entry name" value="TetR_C_13_2"/>
    <property type="match status" value="1"/>
</dbReference>
<dbReference type="GO" id="GO:0003677">
    <property type="term" value="F:DNA binding"/>
    <property type="evidence" value="ECO:0007669"/>
    <property type="project" value="UniProtKB-UniRule"/>
</dbReference>
<reference evidence="6 7" key="1">
    <citation type="journal article" date="2017" name="Poromechanics V (2013)">
        <title>Genomic Characterization of the Arsenic-Tolerant Actinobacterium, &lt;i&gt;Rhodococcus erythropolis&lt;/i&gt; S43.</title>
        <authorList>
            <person name="Retamal-Morales G."/>
            <person name="Mehnert M."/>
            <person name="Schwabe R."/>
            <person name="Tischler D."/>
            <person name="Schloemann M."/>
            <person name="Levican G.J."/>
        </authorList>
    </citation>
    <scope>NUCLEOTIDE SEQUENCE [LARGE SCALE GENOMIC DNA]</scope>
    <source>
        <strain evidence="6 7">S43</strain>
    </source>
</reference>
<dbReference type="Gene3D" id="1.10.357.10">
    <property type="entry name" value="Tetracycline Repressor, domain 2"/>
    <property type="match status" value="1"/>
</dbReference>
<evidence type="ECO:0000313" key="7">
    <source>
        <dbReference type="Proteomes" id="UP000325576"/>
    </source>
</evidence>
<evidence type="ECO:0000313" key="6">
    <source>
        <dbReference type="EMBL" id="KAB2582139.1"/>
    </source>
</evidence>
<dbReference type="InterPro" id="IPR054156">
    <property type="entry name" value="YxaF_TetR_C"/>
</dbReference>